<accession>A0A194WYP4</accession>
<dbReference type="KEGG" id="psco:LY89DRAFT_191227"/>
<evidence type="ECO:0000313" key="2">
    <source>
        <dbReference type="Proteomes" id="UP000070700"/>
    </source>
</evidence>
<proteinExistence type="predicted"/>
<name>A0A194WYP4_MOLSC</name>
<dbReference type="GeneID" id="28815428"/>
<gene>
    <name evidence="1" type="ORF">LY89DRAFT_191227</name>
</gene>
<dbReference type="RefSeq" id="XP_018067077.1">
    <property type="nucleotide sequence ID" value="XM_018205702.1"/>
</dbReference>
<evidence type="ECO:0000313" key="1">
    <source>
        <dbReference type="EMBL" id="KUJ12722.1"/>
    </source>
</evidence>
<keyword evidence="2" id="KW-1185">Reference proteome</keyword>
<dbReference type="InParanoid" id="A0A194WYP4"/>
<organism evidence="1 2">
    <name type="scientific">Mollisia scopiformis</name>
    <name type="common">Conifer needle endophyte fungus</name>
    <name type="synonym">Phialocephala scopiformis</name>
    <dbReference type="NCBI Taxonomy" id="149040"/>
    <lineage>
        <taxon>Eukaryota</taxon>
        <taxon>Fungi</taxon>
        <taxon>Dikarya</taxon>
        <taxon>Ascomycota</taxon>
        <taxon>Pezizomycotina</taxon>
        <taxon>Leotiomycetes</taxon>
        <taxon>Helotiales</taxon>
        <taxon>Mollisiaceae</taxon>
        <taxon>Mollisia</taxon>
    </lineage>
</organism>
<sequence length="173" mass="18547">MQIDQPDDMVHLVSIAVLTLGSLDSRFPPSFASSSNHSASLQLTPLARLLIPSHPIPSSPSSTPPPHPDPSPANLFCSWSKARPPCPFLMCSGSKLCLGCGWLARRPPCCVGLRGQGSLRGRRLFPATGTRTQAQVEPEIREGSARCTGQSSINALNAILPEIIRCQSVFDSY</sequence>
<dbReference type="Proteomes" id="UP000070700">
    <property type="component" value="Unassembled WGS sequence"/>
</dbReference>
<dbReference type="AlphaFoldDB" id="A0A194WYP4"/>
<dbReference type="EMBL" id="KQ947423">
    <property type="protein sequence ID" value="KUJ12722.1"/>
    <property type="molecule type" value="Genomic_DNA"/>
</dbReference>
<protein>
    <submittedName>
        <fullName evidence="1">Uncharacterized protein</fullName>
    </submittedName>
</protein>
<reference evidence="1 2" key="1">
    <citation type="submission" date="2015-10" db="EMBL/GenBank/DDBJ databases">
        <title>Full genome of DAOMC 229536 Phialocephala scopiformis, a fungal endophyte of spruce producing the potent anti-insectan compound rugulosin.</title>
        <authorList>
            <consortium name="DOE Joint Genome Institute"/>
            <person name="Walker A.K."/>
            <person name="Frasz S.L."/>
            <person name="Seifert K.A."/>
            <person name="Miller J.D."/>
            <person name="Mondo S.J."/>
            <person name="Labutti K."/>
            <person name="Lipzen A."/>
            <person name="Dockter R."/>
            <person name="Kennedy M."/>
            <person name="Grigoriev I.V."/>
            <person name="Spatafora J.W."/>
        </authorList>
    </citation>
    <scope>NUCLEOTIDE SEQUENCE [LARGE SCALE GENOMIC DNA]</scope>
    <source>
        <strain evidence="1 2">CBS 120377</strain>
    </source>
</reference>